<protein>
    <submittedName>
        <fullName evidence="1">Mitochondrial escape protein 2</fullName>
    </submittedName>
</protein>
<name>A0ACC2TI77_9FUNG</name>
<evidence type="ECO:0000313" key="1">
    <source>
        <dbReference type="EMBL" id="KAJ9074221.1"/>
    </source>
</evidence>
<evidence type="ECO:0000313" key="2">
    <source>
        <dbReference type="Proteomes" id="UP001165960"/>
    </source>
</evidence>
<dbReference type="Proteomes" id="UP001165960">
    <property type="component" value="Unassembled WGS sequence"/>
</dbReference>
<proteinExistence type="predicted"/>
<keyword evidence="2" id="KW-1185">Reference proteome</keyword>
<organism evidence="1 2">
    <name type="scientific">Entomophthora muscae</name>
    <dbReference type="NCBI Taxonomy" id="34485"/>
    <lineage>
        <taxon>Eukaryota</taxon>
        <taxon>Fungi</taxon>
        <taxon>Fungi incertae sedis</taxon>
        <taxon>Zoopagomycota</taxon>
        <taxon>Entomophthoromycotina</taxon>
        <taxon>Entomophthoromycetes</taxon>
        <taxon>Entomophthorales</taxon>
        <taxon>Entomophthoraceae</taxon>
        <taxon>Entomophthora</taxon>
    </lineage>
</organism>
<reference evidence="1" key="1">
    <citation type="submission" date="2022-04" db="EMBL/GenBank/DDBJ databases">
        <title>Genome of the entomopathogenic fungus Entomophthora muscae.</title>
        <authorList>
            <person name="Elya C."/>
            <person name="Lovett B.R."/>
            <person name="Lee E."/>
            <person name="Macias A.M."/>
            <person name="Hajek A.E."/>
            <person name="De Bivort B.L."/>
            <person name="Kasson M.T."/>
            <person name="De Fine Licht H.H."/>
            <person name="Stajich J.E."/>
        </authorList>
    </citation>
    <scope>NUCLEOTIDE SEQUENCE</scope>
    <source>
        <strain evidence="1">Berkeley</strain>
    </source>
</reference>
<accession>A0ACC2TI77</accession>
<dbReference type="EMBL" id="QTSX02002867">
    <property type="protein sequence ID" value="KAJ9074221.1"/>
    <property type="molecule type" value="Genomic_DNA"/>
</dbReference>
<comment type="caution">
    <text evidence="1">The sequence shown here is derived from an EMBL/GenBank/DDBJ whole genome shotgun (WGS) entry which is preliminary data.</text>
</comment>
<sequence length="445" mass="50353">MLLARQVNHPLRAVYKLKPASLGLFKYSTDNAKQLKRGKIFINGIAPQFLGRLDPRIYLPSFSNDSIAKVRDDYVPESISFGAKLKDVEFRIKEGGAILEFEFLLASDKDSAQALQKIIQEVADYIAANKKKGFLNLMNIHVYPIKGEPFLEDLVFSLPTRILKVEFIGNTLCEEDLFKEFRPFGRISKITIHNPESSGFPKYALVHYFNAKSATAARICLNGQRDCATRFSISYKKRDGKFWKWITSHPHIMLPLIIGSLLGLLYAVFDPVRVFCISSKISGRFDLAELSFLREMKKFALKLLKSRESSGLFDKMNVASGLEQEEKVYEIQQLLTGLPESFVYLQGPKGSGREVALLKSLEDKENVLHIFCDKVSQDSISIDFAALAKEVGYFPVFDILNKAVRFADKFLVSMTGKSSDLSPSSEKQFQNLLDCTQLTLARFFK</sequence>
<gene>
    <name evidence="1" type="primary">YME2_3</name>
    <name evidence="1" type="ORF">DSO57_1008747</name>
</gene>